<reference evidence="2" key="1">
    <citation type="submission" date="2016-10" db="EMBL/GenBank/DDBJ databases">
        <authorList>
            <person name="Varghese N."/>
            <person name="Submissions S."/>
        </authorList>
    </citation>
    <scope>NUCLEOTIDE SEQUENCE [LARGE SCALE GENOMIC DNA]</scope>
    <source>
        <strain evidence="2">DSM 24767</strain>
    </source>
</reference>
<proteinExistence type="predicted"/>
<evidence type="ECO:0000313" key="1">
    <source>
        <dbReference type="EMBL" id="SDR12346.1"/>
    </source>
</evidence>
<name>A0A1H1GHN0_NATTX</name>
<dbReference type="Proteomes" id="UP000198848">
    <property type="component" value="Unassembled WGS sequence"/>
</dbReference>
<keyword evidence="2" id="KW-1185">Reference proteome</keyword>
<accession>A0A1H1GHN0</accession>
<dbReference type="AlphaFoldDB" id="A0A1H1GHN0"/>
<organism evidence="1 2">
    <name type="scientific">Natronobacterium texcoconense</name>
    <dbReference type="NCBI Taxonomy" id="1095778"/>
    <lineage>
        <taxon>Archaea</taxon>
        <taxon>Methanobacteriati</taxon>
        <taxon>Methanobacteriota</taxon>
        <taxon>Stenosarchaea group</taxon>
        <taxon>Halobacteria</taxon>
        <taxon>Halobacteriales</taxon>
        <taxon>Natrialbaceae</taxon>
        <taxon>Natronobacterium</taxon>
    </lineage>
</organism>
<protein>
    <submittedName>
        <fullName evidence="1">Uncharacterized protein</fullName>
    </submittedName>
</protein>
<dbReference type="EMBL" id="FNLC01000002">
    <property type="protein sequence ID" value="SDR12346.1"/>
    <property type="molecule type" value="Genomic_DNA"/>
</dbReference>
<gene>
    <name evidence="1" type="ORF">SAMN04489842_2423</name>
</gene>
<evidence type="ECO:0000313" key="2">
    <source>
        <dbReference type="Proteomes" id="UP000198848"/>
    </source>
</evidence>
<sequence length="47" mass="5652">MFPQSLISLVKTKILDLVNFTYKFRHEMLVCFYVLKVFLSNQSSFFQ</sequence>